<proteinExistence type="predicted"/>
<dbReference type="Proteomes" id="UP000324748">
    <property type="component" value="Unassembled WGS sequence"/>
</dbReference>
<dbReference type="AlphaFoldDB" id="A0A5B0NIT7"/>
<protein>
    <submittedName>
        <fullName evidence="1">Uncharacterized protein</fullName>
    </submittedName>
</protein>
<gene>
    <name evidence="2" type="ORF">PGT21_007139</name>
    <name evidence="1" type="ORF">PGTUg99_028205</name>
</gene>
<sequence length="147" mass="16583">MSLKDCLQRSLIIYAVICMTLLPSVQLSKLQKRNGRHNCDMQYINVPGSTEDATCTGKDNIKYNCKNWTCTKEFKLHCKHISQPDTGLVGDFTYITPERYMTGPFYITAQAGGVEYGCPYVPENAHRQTCGDCTEDKGDYEPPALLR</sequence>
<comment type="caution">
    <text evidence="1">The sequence shown here is derived from an EMBL/GenBank/DDBJ whole genome shotgun (WGS) entry which is preliminary data.</text>
</comment>
<reference evidence="3 4" key="1">
    <citation type="submission" date="2019-05" db="EMBL/GenBank/DDBJ databases">
        <title>Emergence of the Ug99 lineage of the wheat stem rust pathogen through somatic hybridization.</title>
        <authorList>
            <person name="Li F."/>
            <person name="Upadhyaya N.M."/>
            <person name="Sperschneider J."/>
            <person name="Matny O."/>
            <person name="Nguyen-Phuc H."/>
            <person name="Mago R."/>
            <person name="Raley C."/>
            <person name="Miller M.E."/>
            <person name="Silverstein K.A.T."/>
            <person name="Henningsen E."/>
            <person name="Hirsch C.D."/>
            <person name="Visser B."/>
            <person name="Pretorius Z.A."/>
            <person name="Steffenson B.J."/>
            <person name="Schwessinger B."/>
            <person name="Dodds P.N."/>
            <person name="Figueroa M."/>
        </authorList>
    </citation>
    <scope>NUCLEOTIDE SEQUENCE [LARGE SCALE GENOMIC DNA]</scope>
    <source>
        <strain evidence="2">21-0</strain>
        <strain evidence="1 4">Ug99</strain>
    </source>
</reference>
<dbReference type="EMBL" id="VSWC01000040">
    <property type="protein sequence ID" value="KAA1105435.1"/>
    <property type="molecule type" value="Genomic_DNA"/>
</dbReference>
<accession>A0A5B0NIT7</accession>
<dbReference type="EMBL" id="VDEP01000406">
    <property type="protein sequence ID" value="KAA1088444.1"/>
    <property type="molecule type" value="Genomic_DNA"/>
</dbReference>
<dbReference type="Proteomes" id="UP000325313">
    <property type="component" value="Unassembled WGS sequence"/>
</dbReference>
<evidence type="ECO:0000313" key="3">
    <source>
        <dbReference type="Proteomes" id="UP000324748"/>
    </source>
</evidence>
<name>A0A5B0NIT7_PUCGR</name>
<evidence type="ECO:0000313" key="1">
    <source>
        <dbReference type="EMBL" id="KAA1088444.1"/>
    </source>
</evidence>
<organism evidence="1 4">
    <name type="scientific">Puccinia graminis f. sp. tritici</name>
    <dbReference type="NCBI Taxonomy" id="56615"/>
    <lineage>
        <taxon>Eukaryota</taxon>
        <taxon>Fungi</taxon>
        <taxon>Dikarya</taxon>
        <taxon>Basidiomycota</taxon>
        <taxon>Pucciniomycotina</taxon>
        <taxon>Pucciniomycetes</taxon>
        <taxon>Pucciniales</taxon>
        <taxon>Pucciniaceae</taxon>
        <taxon>Puccinia</taxon>
    </lineage>
</organism>
<keyword evidence="3" id="KW-1185">Reference proteome</keyword>
<evidence type="ECO:0000313" key="2">
    <source>
        <dbReference type="EMBL" id="KAA1105435.1"/>
    </source>
</evidence>
<evidence type="ECO:0000313" key="4">
    <source>
        <dbReference type="Proteomes" id="UP000325313"/>
    </source>
</evidence>